<dbReference type="AlphaFoldDB" id="A0A7V3YI67"/>
<protein>
    <submittedName>
        <fullName evidence="3">BMP family ABC transporter substrate-binding protein</fullName>
    </submittedName>
</protein>
<dbReference type="GO" id="GO:0005886">
    <property type="term" value="C:plasma membrane"/>
    <property type="evidence" value="ECO:0007669"/>
    <property type="project" value="InterPro"/>
</dbReference>
<reference evidence="3" key="1">
    <citation type="journal article" date="2020" name="mSystems">
        <title>Genome- and Community-Level Interaction Insights into Carbon Utilization and Element Cycling Functions of Hydrothermarchaeota in Hydrothermal Sediment.</title>
        <authorList>
            <person name="Zhou Z."/>
            <person name="Liu Y."/>
            <person name="Xu W."/>
            <person name="Pan J."/>
            <person name="Luo Z.H."/>
            <person name="Li M."/>
        </authorList>
    </citation>
    <scope>NUCLEOTIDE SEQUENCE [LARGE SCALE GENOMIC DNA]</scope>
    <source>
        <strain evidence="3">SpSt-747</strain>
    </source>
</reference>
<keyword evidence="1" id="KW-0732">Signal</keyword>
<dbReference type="PANTHER" id="PTHR43208:SF1">
    <property type="entry name" value="ABC TRANSPORTER SUBSTRATE-BINDING PROTEIN"/>
    <property type="match status" value="1"/>
</dbReference>
<feature type="domain" description="ABC transporter substrate-binding protein PnrA-like" evidence="2">
    <location>
        <begin position="29"/>
        <end position="308"/>
    </location>
</feature>
<evidence type="ECO:0000259" key="2">
    <source>
        <dbReference type="Pfam" id="PF02608"/>
    </source>
</evidence>
<comment type="caution">
    <text evidence="3">The sequence shown here is derived from an EMBL/GenBank/DDBJ whole genome shotgun (WGS) entry which is preliminary data.</text>
</comment>
<dbReference type="CDD" id="cd19963">
    <property type="entry name" value="PBP1_BMP-like"/>
    <property type="match status" value="1"/>
</dbReference>
<dbReference type="PANTHER" id="PTHR43208">
    <property type="entry name" value="ABC TRANSPORTER SUBSTRATE-BINDING PROTEIN"/>
    <property type="match status" value="1"/>
</dbReference>
<dbReference type="InterPro" id="IPR052910">
    <property type="entry name" value="ABC-Purine-Binding"/>
</dbReference>
<sequence length="389" mass="43235">MKRFAVGVLLVFLLCFGFVALGNTQETKIKAGFIYVGPIGDFGWSYAHDQARRIVDDTYPWLETVYVEAVPEGEVEGVIDRLINQEGVDIVVTTSFGFMDGTFNAAQRYPDKIFFHCSGFKRAPNMATYMADFHQVYYLNGVIAGALTKTGKLGYVGAFPIPELKRHINAFALGARRVNPNAEVLVRWLQTSWYDPAGAKEAAESLIAEGVDVLAFTEDSPTVVQVAAEHGLPSFGHYSPMYKFAPNFVASGQLVHWEAIYFDFFAKVYAGLYTPKNLGNVDYWWLLREGAVELGADFGMPINPVFEDQLKSTIVNDPVYGEISVYDLVFALLKAMADPEYAFSPFTGPIRDRKGHLRVPEGVRLTMDELITMEWAAEGIVGAWPGEPE</sequence>
<dbReference type="Gene3D" id="3.40.50.2300">
    <property type="match status" value="2"/>
</dbReference>
<dbReference type="InterPro" id="IPR003760">
    <property type="entry name" value="PnrA-like"/>
</dbReference>
<gene>
    <name evidence="3" type="ORF">ENV30_09200</name>
</gene>
<proteinExistence type="predicted"/>
<accession>A0A7V3YI67</accession>
<evidence type="ECO:0000256" key="1">
    <source>
        <dbReference type="ARBA" id="ARBA00022729"/>
    </source>
</evidence>
<name>A0A7V3YI67_9BACT</name>
<evidence type="ECO:0000313" key="3">
    <source>
        <dbReference type="EMBL" id="HGI31460.1"/>
    </source>
</evidence>
<dbReference type="EMBL" id="DTFV01000130">
    <property type="protein sequence ID" value="HGI31460.1"/>
    <property type="molecule type" value="Genomic_DNA"/>
</dbReference>
<dbReference type="Pfam" id="PF02608">
    <property type="entry name" value="Bmp"/>
    <property type="match status" value="1"/>
</dbReference>
<organism evidence="3">
    <name type="scientific">Candidatus Caldatribacterium californiense</name>
    <dbReference type="NCBI Taxonomy" id="1454726"/>
    <lineage>
        <taxon>Bacteria</taxon>
        <taxon>Pseudomonadati</taxon>
        <taxon>Atribacterota</taxon>
        <taxon>Atribacteria</taxon>
        <taxon>Atribacterales</taxon>
        <taxon>Candidatus Caldatribacteriaceae</taxon>
        <taxon>Candidatus Caldatribacterium</taxon>
    </lineage>
</organism>